<dbReference type="Pfam" id="PF00437">
    <property type="entry name" value="T2SSE"/>
    <property type="match status" value="1"/>
</dbReference>
<comment type="similarity">
    <text evidence="1">Belongs to the GSP E family.</text>
</comment>
<protein>
    <submittedName>
        <fullName evidence="3">Twitching motility protein PilT</fullName>
    </submittedName>
</protein>
<dbReference type="SMART" id="SM00382">
    <property type="entry name" value="AAA"/>
    <property type="match status" value="1"/>
</dbReference>
<reference evidence="3 4" key="1">
    <citation type="submission" date="2019-03" db="EMBL/GenBank/DDBJ databases">
        <title>Genomic Encyclopedia of Type Strains, Phase IV (KMG-IV): sequencing the most valuable type-strain genomes for metagenomic binning, comparative biology and taxonomic classification.</title>
        <authorList>
            <person name="Goeker M."/>
        </authorList>
    </citation>
    <scope>NUCLEOTIDE SEQUENCE [LARGE SCALE GENOMIC DNA]</scope>
    <source>
        <strain evidence="3 4">DSM 29487</strain>
    </source>
</reference>
<dbReference type="GO" id="GO:0005524">
    <property type="term" value="F:ATP binding"/>
    <property type="evidence" value="ECO:0007669"/>
    <property type="project" value="InterPro"/>
</dbReference>
<dbReference type="EMBL" id="SMCQ01000023">
    <property type="protein sequence ID" value="TCV93584.1"/>
    <property type="molecule type" value="Genomic_DNA"/>
</dbReference>
<dbReference type="Proteomes" id="UP000295515">
    <property type="component" value="Unassembled WGS sequence"/>
</dbReference>
<dbReference type="SUPFAM" id="SSF52540">
    <property type="entry name" value="P-loop containing nucleoside triphosphate hydrolases"/>
    <property type="match status" value="1"/>
</dbReference>
<dbReference type="GO" id="GO:0016887">
    <property type="term" value="F:ATP hydrolysis activity"/>
    <property type="evidence" value="ECO:0007669"/>
    <property type="project" value="InterPro"/>
</dbReference>
<dbReference type="RefSeq" id="WP_132226482.1">
    <property type="nucleotide sequence ID" value="NZ_CAUWFI010000001.1"/>
</dbReference>
<dbReference type="PANTHER" id="PTHR30486">
    <property type="entry name" value="TWITCHING MOTILITY PROTEIN PILT"/>
    <property type="match status" value="1"/>
</dbReference>
<dbReference type="InterPro" id="IPR001482">
    <property type="entry name" value="T2SS/T4SS_dom"/>
</dbReference>
<evidence type="ECO:0000259" key="2">
    <source>
        <dbReference type="SMART" id="SM00382"/>
    </source>
</evidence>
<dbReference type="Gene3D" id="3.40.50.300">
    <property type="entry name" value="P-loop containing nucleotide triphosphate hydrolases"/>
    <property type="match status" value="1"/>
</dbReference>
<dbReference type="InterPro" id="IPR003593">
    <property type="entry name" value="AAA+_ATPase"/>
</dbReference>
<comment type="caution">
    <text evidence="3">The sequence shown here is derived from an EMBL/GenBank/DDBJ whole genome shotgun (WGS) entry which is preliminary data.</text>
</comment>
<evidence type="ECO:0000256" key="1">
    <source>
        <dbReference type="ARBA" id="ARBA00006611"/>
    </source>
</evidence>
<dbReference type="CDD" id="cd01131">
    <property type="entry name" value="PilT"/>
    <property type="match status" value="1"/>
</dbReference>
<dbReference type="InterPro" id="IPR006321">
    <property type="entry name" value="PilT/PilU"/>
</dbReference>
<keyword evidence="4" id="KW-1185">Reference proteome</keyword>
<accession>A0A4R3YQT0</accession>
<dbReference type="Gene3D" id="3.30.450.90">
    <property type="match status" value="1"/>
</dbReference>
<name>A0A4R3YQT0_9FIRM</name>
<proteinExistence type="inferred from homology"/>
<evidence type="ECO:0000313" key="3">
    <source>
        <dbReference type="EMBL" id="TCV93584.1"/>
    </source>
</evidence>
<dbReference type="InterPro" id="IPR027417">
    <property type="entry name" value="P-loop_NTPase"/>
</dbReference>
<dbReference type="NCBIfam" id="TIGR01420">
    <property type="entry name" value="pilT_fam"/>
    <property type="match status" value="1"/>
</dbReference>
<dbReference type="InterPro" id="IPR050921">
    <property type="entry name" value="T4SS_GSP_E_ATPase"/>
</dbReference>
<dbReference type="GeneID" id="98916322"/>
<organism evidence="3 4">
    <name type="scientific">Longibaculum muris</name>
    <dbReference type="NCBI Taxonomy" id="1796628"/>
    <lineage>
        <taxon>Bacteria</taxon>
        <taxon>Bacillati</taxon>
        <taxon>Bacillota</taxon>
        <taxon>Erysipelotrichia</taxon>
        <taxon>Erysipelotrichales</taxon>
        <taxon>Coprobacillaceae</taxon>
        <taxon>Longibaculum</taxon>
    </lineage>
</organism>
<feature type="domain" description="AAA+ ATPase" evidence="2">
    <location>
        <begin position="125"/>
        <end position="259"/>
    </location>
</feature>
<evidence type="ECO:0000313" key="4">
    <source>
        <dbReference type="Proteomes" id="UP000295515"/>
    </source>
</evidence>
<gene>
    <name evidence="3" type="ORF">EDD60_12318</name>
</gene>
<sequence length="351" mass="38988">METRKLLEDVITMNASDVFIIAGSPCAIKKDGHIEMYNDIKLSPQDTENIIREIYHIAHKDDIDKLIEIGDADFSFSISNVGRFRVNAYKQRNSLSAVIRVVQFALPDPLALHIPTSLIDLSKAKKGMVLVTGPAGSGKSTTLACMIDQINRNRNTHIITIEDPIEYLHSHQKSIVSQREVYHDTLDYVSALRAALREAPEVILVGEMRDLETIETAITAAETGHLILSSLHTVGVANTIDRIIDVFPSTQQQQIRVQLSMVLNAVVSQQLLPSVDGKMIPVFEVMICNQAIRTLIREGKTHQIDNVIASQKQAGMITMDDAIVELYKQGKISQETALMYASHPGNIEKKL</sequence>
<dbReference type="AlphaFoldDB" id="A0A4R3YQT0"/>